<gene>
    <name evidence="1" type="ORF">METZ01_LOCUS92012</name>
</gene>
<dbReference type="InterPro" id="IPR013785">
    <property type="entry name" value="Aldolase_TIM"/>
</dbReference>
<reference evidence="1" key="1">
    <citation type="submission" date="2018-05" db="EMBL/GenBank/DDBJ databases">
        <authorList>
            <person name="Lanie J.A."/>
            <person name="Ng W.-L."/>
            <person name="Kazmierczak K.M."/>
            <person name="Andrzejewski T.M."/>
            <person name="Davidsen T.M."/>
            <person name="Wayne K.J."/>
            <person name="Tettelin H."/>
            <person name="Glass J.I."/>
            <person name="Rusch D."/>
            <person name="Podicherti R."/>
            <person name="Tsui H.-C.T."/>
            <person name="Winkler M.E."/>
        </authorList>
    </citation>
    <scope>NUCLEOTIDE SEQUENCE</scope>
</reference>
<accession>A0A381VH95</accession>
<dbReference type="InterPro" id="IPR058240">
    <property type="entry name" value="rSAM_sf"/>
</dbReference>
<dbReference type="EMBL" id="UINC01008707">
    <property type="protein sequence ID" value="SVA39158.1"/>
    <property type="molecule type" value="Genomic_DNA"/>
</dbReference>
<proteinExistence type="predicted"/>
<dbReference type="SUPFAM" id="SSF102114">
    <property type="entry name" value="Radical SAM enzymes"/>
    <property type="match status" value="1"/>
</dbReference>
<evidence type="ECO:0008006" key="2">
    <source>
        <dbReference type="Google" id="ProtNLM"/>
    </source>
</evidence>
<sequence>MRQNYGQPQIKFDIKEHIKDLKEMSLEDYEKIIEVFSHVDFCGQIGDPIFHTQFHKLLEMSKNVTLRIHSAATQRPREWYKKSFETNPKAIWIFGLDGLPEESHIYRVNQDGKKLFEVMKLAVSMNINIYWKYILFKYNQDHIKEAFNLAKKEHMNFRLVQSGRWKAKGEYDDLRPTISTTVPEWGTILRP</sequence>
<name>A0A381VH95_9ZZZZ</name>
<protein>
    <recommendedName>
        <fullName evidence="2">Radical SAM core domain-containing protein</fullName>
    </recommendedName>
</protein>
<dbReference type="Gene3D" id="3.20.20.70">
    <property type="entry name" value="Aldolase class I"/>
    <property type="match status" value="1"/>
</dbReference>
<organism evidence="1">
    <name type="scientific">marine metagenome</name>
    <dbReference type="NCBI Taxonomy" id="408172"/>
    <lineage>
        <taxon>unclassified sequences</taxon>
        <taxon>metagenomes</taxon>
        <taxon>ecological metagenomes</taxon>
    </lineage>
</organism>
<dbReference type="AlphaFoldDB" id="A0A381VH95"/>
<evidence type="ECO:0000313" key="1">
    <source>
        <dbReference type="EMBL" id="SVA39158.1"/>
    </source>
</evidence>